<protein>
    <recommendedName>
        <fullName evidence="1">Bro-N domain-containing protein</fullName>
    </recommendedName>
</protein>
<accession>A0A139XBL3</accession>
<proteinExistence type="predicted"/>
<dbReference type="RefSeq" id="WP_017742003.1">
    <property type="nucleotide sequence ID" value="NZ_KQ976354.1"/>
</dbReference>
<feature type="domain" description="Bro-N" evidence="1">
    <location>
        <begin position="18"/>
        <end position="111"/>
    </location>
</feature>
<reference evidence="2 3" key="1">
    <citation type="journal article" date="2013" name="Genome Biol. Evol.">
        <title>Genomes of Stigonematalean cyanobacteria (subsection V) and the evolution of oxygenic photosynthesis from prokaryotes to plastids.</title>
        <authorList>
            <person name="Dagan T."/>
            <person name="Roettger M."/>
            <person name="Stucken K."/>
            <person name="Landan G."/>
            <person name="Koch R."/>
            <person name="Major P."/>
            <person name="Gould S.B."/>
            <person name="Goremykin V.V."/>
            <person name="Rippka R."/>
            <person name="Tandeau de Marsac N."/>
            <person name="Gugger M."/>
            <person name="Lockhart P.J."/>
            <person name="Allen J.F."/>
            <person name="Brune I."/>
            <person name="Maus I."/>
            <person name="Puhler A."/>
            <person name="Martin W.F."/>
        </authorList>
    </citation>
    <scope>NUCLEOTIDE SEQUENCE [LARGE SCALE GENOMIC DNA]</scope>
    <source>
        <strain evidence="2 3">PCC 7110</strain>
    </source>
</reference>
<dbReference type="Pfam" id="PF02498">
    <property type="entry name" value="Bro-N"/>
    <property type="match status" value="1"/>
</dbReference>
<evidence type="ECO:0000313" key="2">
    <source>
        <dbReference type="EMBL" id="KYC42079.1"/>
    </source>
</evidence>
<dbReference type="OrthoDB" id="9803893at2"/>
<dbReference type="InterPro" id="IPR003497">
    <property type="entry name" value="BRO_N_domain"/>
</dbReference>
<gene>
    <name evidence="2" type="ORF">WA1_18935</name>
</gene>
<organism evidence="2 3">
    <name type="scientific">Scytonema hofmannii PCC 7110</name>
    <dbReference type="NCBI Taxonomy" id="128403"/>
    <lineage>
        <taxon>Bacteria</taxon>
        <taxon>Bacillati</taxon>
        <taxon>Cyanobacteriota</taxon>
        <taxon>Cyanophyceae</taxon>
        <taxon>Nostocales</taxon>
        <taxon>Scytonemataceae</taxon>
        <taxon>Scytonema</taxon>
    </lineage>
</organism>
<evidence type="ECO:0000259" key="1">
    <source>
        <dbReference type="Pfam" id="PF02498"/>
    </source>
</evidence>
<name>A0A139XBL3_9CYAN</name>
<sequence>MANIVHSLSEGNENPFDQIRKVDEHGHEYWVARELMPLLGYSRWSDFKPAIERAMLACQNTGNDRNKHFSGMLLKSNGRNGEDYKLSRYACYLTAMNSDPRKPAIAMAQTYFAIKTREAELNVVPQPTEAIAPSYVEELLRRSLSRTSLSPEHQEIAILRGIGNSFPQLRSATDEAVQMIQESIATPDRHISPTDLGKLYAQKYGLPKSVSGQRMNEALEFAGLQYSTSRVSSSGEAKKTWHLTEAGKEFGVVFMERVSNAKDIEKVRWLPSVIDRVTIDLSKKVSR</sequence>
<keyword evidence="3" id="KW-1185">Reference proteome</keyword>
<comment type="caution">
    <text evidence="2">The sequence shown here is derived from an EMBL/GenBank/DDBJ whole genome shotgun (WGS) entry which is preliminary data.</text>
</comment>
<dbReference type="EMBL" id="ANNX02000020">
    <property type="protein sequence ID" value="KYC42079.1"/>
    <property type="molecule type" value="Genomic_DNA"/>
</dbReference>
<evidence type="ECO:0000313" key="3">
    <source>
        <dbReference type="Proteomes" id="UP000076925"/>
    </source>
</evidence>
<dbReference type="STRING" id="128403.WA1_18935"/>
<dbReference type="Proteomes" id="UP000076925">
    <property type="component" value="Unassembled WGS sequence"/>
</dbReference>
<dbReference type="AlphaFoldDB" id="A0A139XBL3"/>